<dbReference type="PANTHER" id="PTHR43037">
    <property type="entry name" value="UNNAMED PRODUCT-RELATED"/>
    <property type="match status" value="1"/>
</dbReference>
<name>A0A1I4IXL5_9RHOB</name>
<dbReference type="AlphaFoldDB" id="A0A1I4IXL5"/>
<dbReference type="NCBIfam" id="TIGR01840">
    <property type="entry name" value="esterase_phb"/>
    <property type="match status" value="1"/>
</dbReference>
<proteinExistence type="predicted"/>
<dbReference type="SUPFAM" id="SSF53474">
    <property type="entry name" value="alpha/beta-Hydrolases"/>
    <property type="match status" value="1"/>
</dbReference>
<dbReference type="InterPro" id="IPR010126">
    <property type="entry name" value="Esterase_phb"/>
</dbReference>
<dbReference type="Gene3D" id="3.40.50.1820">
    <property type="entry name" value="alpha/beta hydrolase"/>
    <property type="match status" value="1"/>
</dbReference>
<dbReference type="InterPro" id="IPR050955">
    <property type="entry name" value="Plant_Biomass_Hydrol_Est"/>
</dbReference>
<keyword evidence="1" id="KW-0732">Signal</keyword>
<keyword evidence="2" id="KW-0378">Hydrolase</keyword>
<evidence type="ECO:0000313" key="4">
    <source>
        <dbReference type="Proteomes" id="UP000199550"/>
    </source>
</evidence>
<keyword evidence="4" id="KW-1185">Reference proteome</keyword>
<reference evidence="4" key="1">
    <citation type="submission" date="2016-10" db="EMBL/GenBank/DDBJ databases">
        <authorList>
            <person name="Varghese N."/>
            <person name="Submissions S."/>
        </authorList>
    </citation>
    <scope>NUCLEOTIDE SEQUENCE [LARGE SCALE GENOMIC DNA]</scope>
    <source>
        <strain evidence="4">DSM 16199</strain>
    </source>
</reference>
<dbReference type="GO" id="GO:0005576">
    <property type="term" value="C:extracellular region"/>
    <property type="evidence" value="ECO:0007669"/>
    <property type="project" value="InterPro"/>
</dbReference>
<dbReference type="InterPro" id="IPR029058">
    <property type="entry name" value="AB_hydrolase_fold"/>
</dbReference>
<organism evidence="3 4">
    <name type="scientific">Loktanella salsilacus</name>
    <dbReference type="NCBI Taxonomy" id="195913"/>
    <lineage>
        <taxon>Bacteria</taxon>
        <taxon>Pseudomonadati</taxon>
        <taxon>Pseudomonadota</taxon>
        <taxon>Alphaproteobacteria</taxon>
        <taxon>Rhodobacterales</taxon>
        <taxon>Roseobacteraceae</taxon>
        <taxon>Loktanella</taxon>
    </lineage>
</organism>
<dbReference type="Proteomes" id="UP000199550">
    <property type="component" value="Unassembled WGS sequence"/>
</dbReference>
<accession>A0A1I4IXL5</accession>
<dbReference type="EMBL" id="FOTF01000030">
    <property type="protein sequence ID" value="SFL59020.1"/>
    <property type="molecule type" value="Genomic_DNA"/>
</dbReference>
<evidence type="ECO:0000256" key="2">
    <source>
        <dbReference type="ARBA" id="ARBA00022801"/>
    </source>
</evidence>
<dbReference type="PANTHER" id="PTHR43037:SF1">
    <property type="entry name" value="BLL1128 PROTEIN"/>
    <property type="match status" value="1"/>
</dbReference>
<evidence type="ECO:0000313" key="3">
    <source>
        <dbReference type="EMBL" id="SFL59020.1"/>
    </source>
</evidence>
<gene>
    <name evidence="3" type="ORF">SAMN04488004_13029</name>
</gene>
<protein>
    <submittedName>
        <fullName evidence="3">Esterase, PHB depolymerase family</fullName>
    </submittedName>
</protein>
<dbReference type="Pfam" id="PF10503">
    <property type="entry name" value="Esterase_PHB"/>
    <property type="match status" value="1"/>
</dbReference>
<dbReference type="STRING" id="195913.SAMN04488004_13029"/>
<evidence type="ECO:0000256" key="1">
    <source>
        <dbReference type="ARBA" id="ARBA00022729"/>
    </source>
</evidence>
<sequence length="404" mass="43254">MSALTCAARLGSRYGGSVRIQLVRRMFNPFQKVQARSRKKARNATATAFGQMVGVMLPKPAKAKARPKPTSKGAGQALSRIKVHKTLTVKPAAKAKPVTATARAQMSIPRGATFRSLTHDSPFGSLDYKLYLPASATSAERPLPLLVMLHGCGQTPDDFATGTRMNALAEELGVIVVYPAQNRQAQKNRCWNWYRRGDQSRVAGEPALLADLTRMVLSTTPVDPARVYVAGLSAGASMALILAAAYPDIFAAVGAHSGLAVGSAHDASTAMIAMKHGAPGSRSPAPIPTINFHGENDKVVHVRNGRYVAARAADAYPDLVGIERKGRTPDGHTFVRQSLRKGKGKSFTEFWSIQGAGHAWSGGSPAGRFTDPAGPDASREMLRFMLQHRTTMKQRKDAAFATAT</sequence>
<dbReference type="GO" id="GO:0016787">
    <property type="term" value="F:hydrolase activity"/>
    <property type="evidence" value="ECO:0007669"/>
    <property type="project" value="UniProtKB-KW"/>
</dbReference>